<dbReference type="SUPFAM" id="SSF52540">
    <property type="entry name" value="P-loop containing nucleoside triphosphate hydrolases"/>
    <property type="match status" value="1"/>
</dbReference>
<comment type="similarity">
    <text evidence="1 4">Belongs to the AAA ATPase family.</text>
</comment>
<evidence type="ECO:0000256" key="3">
    <source>
        <dbReference type="ARBA" id="ARBA00022840"/>
    </source>
</evidence>
<dbReference type="PROSITE" id="PS00674">
    <property type="entry name" value="AAA"/>
    <property type="match status" value="1"/>
</dbReference>
<dbReference type="Proteomes" id="UP001485043">
    <property type="component" value="Unassembled WGS sequence"/>
</dbReference>
<name>A0AAW1SPT2_9CHLO</name>
<feature type="region of interest" description="Disordered" evidence="5">
    <location>
        <begin position="275"/>
        <end position="297"/>
    </location>
</feature>
<evidence type="ECO:0000313" key="8">
    <source>
        <dbReference type="Proteomes" id="UP001485043"/>
    </source>
</evidence>
<keyword evidence="8" id="KW-1185">Reference proteome</keyword>
<evidence type="ECO:0000313" key="7">
    <source>
        <dbReference type="EMBL" id="KAK9852562.1"/>
    </source>
</evidence>
<comment type="caution">
    <text evidence="7">The sequence shown here is derived from an EMBL/GenBank/DDBJ whole genome shotgun (WGS) entry which is preliminary data.</text>
</comment>
<reference evidence="7 8" key="1">
    <citation type="journal article" date="2024" name="Nat. Commun.">
        <title>Phylogenomics reveals the evolutionary origins of lichenization in chlorophyte algae.</title>
        <authorList>
            <person name="Puginier C."/>
            <person name="Libourel C."/>
            <person name="Otte J."/>
            <person name="Skaloud P."/>
            <person name="Haon M."/>
            <person name="Grisel S."/>
            <person name="Petersen M."/>
            <person name="Berrin J.G."/>
            <person name="Delaux P.M."/>
            <person name="Dal Grande F."/>
            <person name="Keller J."/>
        </authorList>
    </citation>
    <scope>NUCLEOTIDE SEQUENCE [LARGE SCALE GENOMIC DNA]</scope>
    <source>
        <strain evidence="7 8">SAG 2523</strain>
    </source>
</reference>
<proteinExistence type="inferred from homology"/>
<dbReference type="EMBL" id="JALJOV010001189">
    <property type="protein sequence ID" value="KAK9852562.1"/>
    <property type="molecule type" value="Genomic_DNA"/>
</dbReference>
<evidence type="ECO:0000259" key="6">
    <source>
        <dbReference type="SMART" id="SM00382"/>
    </source>
</evidence>
<evidence type="ECO:0000256" key="5">
    <source>
        <dbReference type="SAM" id="MobiDB-lite"/>
    </source>
</evidence>
<gene>
    <name evidence="7" type="ORF">WJX84_012167</name>
</gene>
<dbReference type="GO" id="GO:0005524">
    <property type="term" value="F:ATP binding"/>
    <property type="evidence" value="ECO:0007669"/>
    <property type="project" value="UniProtKB-KW"/>
</dbReference>
<dbReference type="SMART" id="SM00382">
    <property type="entry name" value="AAA"/>
    <property type="match status" value="1"/>
</dbReference>
<sequence length="614" mass="68030">MSLPRTSRKACRSLTRLLRDRSWLPARLQAQTYKTGEACQLARVFANFAANQGGQNAEYNASTMPITLSILGGLLAWNWCLDNNLLASQAHCEASHEDPMGDAREALEKMWRRVADHIKERDAKLPSLRPSQRPRKPEVSSYGSLMDFDFELRDGADLERVLADLSARLQPSRSSGIWDSIQRSLVIKSIEGPSVKRTTFSSPAWPDFKLEVNVEKSGLSDLGPNTQVWSKSWSSAAEAGQDLASEVDSLWSSFSQDIQEMHRAVQRLLAFPEPDKDPFSSARRSPHDCDADLPGAWGISSRAAGQEAAEKQQPRQLLPGDHVGDWRTVQQSPQADPSAAAIGKLRSLGALVYPPKDNAEFDWDILAGYEEQKQQIEDTLLLALQHPEVYEAIAAGTRLRPGSNRPRAVLFEGPPGCGKTTSARVIASQASVPLIYIPLEAIMSKWYGQSERTLADMFKAAEDLPGCLVFLDEIDSLATSRGSDMHEATRRLLGVLLRQLDGFKEQSKTVVIGATNRKQDLDPALLSRFDSAIGFGLPSDKCRHQILKQFAKHLDEQSIAAIVHLTGGMSGRDLRDLCESAERRWASKVTSRTPLLTNKVYHISKVFAWQVCTF</sequence>
<protein>
    <recommendedName>
        <fullName evidence="6">AAA+ ATPase domain-containing protein</fullName>
    </recommendedName>
</protein>
<dbReference type="InterPro" id="IPR027417">
    <property type="entry name" value="P-loop_NTPase"/>
</dbReference>
<dbReference type="Gene3D" id="3.40.50.300">
    <property type="entry name" value="P-loop containing nucleotide triphosphate hydrolases"/>
    <property type="match status" value="1"/>
</dbReference>
<dbReference type="InterPro" id="IPR003960">
    <property type="entry name" value="ATPase_AAA_CS"/>
</dbReference>
<dbReference type="AlphaFoldDB" id="A0AAW1SPT2"/>
<dbReference type="Pfam" id="PF00004">
    <property type="entry name" value="AAA"/>
    <property type="match status" value="1"/>
</dbReference>
<accession>A0AAW1SPT2</accession>
<feature type="domain" description="AAA+ ATPase" evidence="6">
    <location>
        <begin position="405"/>
        <end position="539"/>
    </location>
</feature>
<evidence type="ECO:0000256" key="2">
    <source>
        <dbReference type="ARBA" id="ARBA00022741"/>
    </source>
</evidence>
<dbReference type="InterPro" id="IPR003593">
    <property type="entry name" value="AAA+_ATPase"/>
</dbReference>
<evidence type="ECO:0000256" key="1">
    <source>
        <dbReference type="ARBA" id="ARBA00006914"/>
    </source>
</evidence>
<evidence type="ECO:0000256" key="4">
    <source>
        <dbReference type="RuleBase" id="RU003651"/>
    </source>
</evidence>
<dbReference type="InterPro" id="IPR003959">
    <property type="entry name" value="ATPase_AAA_core"/>
</dbReference>
<keyword evidence="2 4" id="KW-0547">Nucleotide-binding</keyword>
<dbReference type="PANTHER" id="PTHR23073">
    <property type="entry name" value="26S PROTEASOME REGULATORY SUBUNIT"/>
    <property type="match status" value="1"/>
</dbReference>
<dbReference type="InterPro" id="IPR050221">
    <property type="entry name" value="26S_Proteasome_ATPase"/>
</dbReference>
<dbReference type="GO" id="GO:0016887">
    <property type="term" value="F:ATP hydrolysis activity"/>
    <property type="evidence" value="ECO:0007669"/>
    <property type="project" value="InterPro"/>
</dbReference>
<keyword evidence="3 4" id="KW-0067">ATP-binding</keyword>
<organism evidence="7 8">
    <name type="scientific">Apatococcus fuscideae</name>
    <dbReference type="NCBI Taxonomy" id="2026836"/>
    <lineage>
        <taxon>Eukaryota</taxon>
        <taxon>Viridiplantae</taxon>
        <taxon>Chlorophyta</taxon>
        <taxon>core chlorophytes</taxon>
        <taxon>Trebouxiophyceae</taxon>
        <taxon>Chlorellales</taxon>
        <taxon>Chlorellaceae</taxon>
        <taxon>Apatococcus</taxon>
    </lineage>
</organism>